<gene>
    <name evidence="1" type="ORF">F1559_002494</name>
</gene>
<sequence length="111" mass="13005">MTMRGAFMSKWVVEHTVSVAGVLQPTLVYMKILLGILPVYHFIGARHHVGDAVDVFEPRTTGRKRLRLHSMTQRRTREVSLQCTILGTAEQDRRARRWVLEFYEQWPELQI</sequence>
<reference evidence="1 2" key="1">
    <citation type="journal article" date="2020" name="J. Phycol.">
        <title>Comparative genome analysis reveals Cyanidiococcus gen. nov., a new extremophilic red algal genus sister to Cyanidioschyzon (Cyanidioschyzonaceae, Rhodophyta).</title>
        <authorList>
            <person name="Liu S.-L."/>
            <person name="Chiang Y.-R."/>
            <person name="Yoon H.S."/>
            <person name="Fu H.-Y."/>
        </authorList>
    </citation>
    <scope>NUCLEOTIDE SEQUENCE [LARGE SCALE GENOMIC DNA]</scope>
    <source>
        <strain evidence="1 2">THAL066</strain>
    </source>
</reference>
<comment type="caution">
    <text evidence="1">The sequence shown here is derived from an EMBL/GenBank/DDBJ whole genome shotgun (WGS) entry which is preliminary data.</text>
</comment>
<organism evidence="1 2">
    <name type="scientific">Cyanidiococcus yangmingshanensis</name>
    <dbReference type="NCBI Taxonomy" id="2690220"/>
    <lineage>
        <taxon>Eukaryota</taxon>
        <taxon>Rhodophyta</taxon>
        <taxon>Bangiophyceae</taxon>
        <taxon>Cyanidiales</taxon>
        <taxon>Cyanidiaceae</taxon>
        <taxon>Cyanidiococcus</taxon>
    </lineage>
</organism>
<dbReference type="AlphaFoldDB" id="A0A7J7IDY1"/>
<dbReference type="EMBL" id="VWRR01000017">
    <property type="protein sequence ID" value="KAF6000904.1"/>
    <property type="molecule type" value="Genomic_DNA"/>
</dbReference>
<name>A0A7J7IDY1_9RHOD</name>
<evidence type="ECO:0000313" key="2">
    <source>
        <dbReference type="Proteomes" id="UP000530660"/>
    </source>
</evidence>
<dbReference type="Proteomes" id="UP000530660">
    <property type="component" value="Unassembled WGS sequence"/>
</dbReference>
<accession>A0A7J7IDY1</accession>
<proteinExistence type="predicted"/>
<keyword evidence="2" id="KW-1185">Reference proteome</keyword>
<evidence type="ECO:0000313" key="1">
    <source>
        <dbReference type="EMBL" id="KAF6000904.1"/>
    </source>
</evidence>
<protein>
    <submittedName>
        <fullName evidence="1">Uncharacterized protein</fullName>
    </submittedName>
</protein>